<reference evidence="2" key="1">
    <citation type="submission" date="2020-02" db="EMBL/GenBank/DDBJ databases">
        <authorList>
            <person name="Meier V. D."/>
        </authorList>
    </citation>
    <scope>NUCLEOTIDE SEQUENCE</scope>
    <source>
        <strain evidence="2">AVDCRST_MAG90</strain>
    </source>
</reference>
<dbReference type="SMART" id="SM00065">
    <property type="entry name" value="GAF"/>
    <property type="match status" value="1"/>
</dbReference>
<dbReference type="SMART" id="SM00091">
    <property type="entry name" value="PAS"/>
    <property type="match status" value="3"/>
</dbReference>
<feature type="domain" description="PAC" evidence="1">
    <location>
        <begin position="382"/>
        <end position="434"/>
    </location>
</feature>
<gene>
    <name evidence="2" type="ORF">AVDCRST_MAG90-459</name>
</gene>
<dbReference type="Pfam" id="PF12860">
    <property type="entry name" value="PAS_7"/>
    <property type="match status" value="1"/>
</dbReference>
<proteinExistence type="predicted"/>
<dbReference type="InterPro" id="IPR035965">
    <property type="entry name" value="PAS-like_dom_sf"/>
</dbReference>
<protein>
    <submittedName>
        <fullName evidence="2">Diguanylate cyclase/phosphodiesterase (GGDEF &amp; EAL domains) with PAS/PAC sensor(S)</fullName>
    </submittedName>
</protein>
<feature type="domain" description="PAC" evidence="1">
    <location>
        <begin position="513"/>
        <end position="566"/>
    </location>
</feature>
<dbReference type="AlphaFoldDB" id="A0A6J4KTU9"/>
<dbReference type="InterPro" id="IPR001610">
    <property type="entry name" value="PAC"/>
</dbReference>
<dbReference type="PANTHER" id="PTHR43102">
    <property type="entry name" value="SLR1143 PROTEIN"/>
    <property type="match status" value="1"/>
</dbReference>
<sequence>MTEPAETIDCPSWREADRLAAVRRVDILDTEPEAAFDDIAALAGQICGAPVALVSFIDERRQWLKSATGLSLRPIPREVSICAHTILLRGLFVVPDANQDGRFSANPLVTGEPHLRFYAGAPIETPEGLPLGTVCVLDFEARPDGLTPGQSHALPALGRAVMRELELRRKTSALAEALEHNRQQSVLFDAALSKMKQGLCFFHGDQKLIVCNDRYVAMYSLTPELTRPGTTLRQIVAHRYRVGTCPAMSEAEYLAWRDDTALRPHASDTVVTLKDGRTIAIRHEPMPDGGWVATHDDISAQVEAHERLRVSEERHRALVQASAAVVWQADAAGRNTASERWGEVSGPDGGEKGKRSLEVIHPDDRERVAKAWQDAVALGRLYTIEHRFWDHELGFRWVLARGVPLKDEDGSVREWVGTLTDIDARKQVESALRSSEERLRLALESTGLGTWDIDLRTGARQWSPEMRAIMGISADAPADGEAFLNCVHCEDRARIAAEIGRAASGVVRGDASYTACFRITRRDNGEERWVEVKGRLFRDGDGRPMRRIGTLQDITGRKRAEQALGENEERLRLALHAGRMVAWAKDLKTGHITRSKNSLAVLGIGSGPVSELLDRVLPEDRARVEAFVAHAGTPSSHTIEFRYVQPSGKTMWLGVRAEQLGPNCLNGVTFDITERKTAEEEVWRVANHDTLTGLPNRALFQ</sequence>
<dbReference type="PROSITE" id="PS50113">
    <property type="entry name" value="PAC"/>
    <property type="match status" value="2"/>
</dbReference>
<dbReference type="EMBL" id="CADCUC010000087">
    <property type="protein sequence ID" value="CAA9311339.1"/>
    <property type="molecule type" value="Genomic_DNA"/>
</dbReference>
<evidence type="ECO:0000313" key="2">
    <source>
        <dbReference type="EMBL" id="CAA9311339.1"/>
    </source>
</evidence>
<dbReference type="Pfam" id="PF08447">
    <property type="entry name" value="PAS_3"/>
    <property type="match status" value="2"/>
</dbReference>
<dbReference type="CDD" id="cd00130">
    <property type="entry name" value="PAS"/>
    <property type="match status" value="2"/>
</dbReference>
<dbReference type="Gene3D" id="2.10.70.100">
    <property type="match status" value="1"/>
</dbReference>
<dbReference type="SUPFAM" id="SSF55781">
    <property type="entry name" value="GAF domain-like"/>
    <property type="match status" value="1"/>
</dbReference>
<dbReference type="Gene3D" id="3.30.450.40">
    <property type="match status" value="1"/>
</dbReference>
<name>A0A6J4KTU9_9HYPH</name>
<dbReference type="SMART" id="SM00086">
    <property type="entry name" value="PAC"/>
    <property type="match status" value="3"/>
</dbReference>
<dbReference type="PANTHER" id="PTHR43102:SF2">
    <property type="entry name" value="GAF DOMAIN-CONTAINING PROTEIN"/>
    <property type="match status" value="1"/>
</dbReference>
<feature type="non-terminal residue" evidence="2">
    <location>
        <position position="701"/>
    </location>
</feature>
<dbReference type="SUPFAM" id="SSF55785">
    <property type="entry name" value="PYP-like sensor domain (PAS domain)"/>
    <property type="match status" value="3"/>
</dbReference>
<dbReference type="InterPro" id="IPR003018">
    <property type="entry name" value="GAF"/>
</dbReference>
<dbReference type="InterPro" id="IPR000014">
    <property type="entry name" value="PAS"/>
</dbReference>
<dbReference type="Gene3D" id="3.30.450.20">
    <property type="entry name" value="PAS domain"/>
    <property type="match status" value="3"/>
</dbReference>
<accession>A0A6J4KTU9</accession>
<dbReference type="InterPro" id="IPR029016">
    <property type="entry name" value="GAF-like_dom_sf"/>
</dbReference>
<dbReference type="NCBIfam" id="TIGR00229">
    <property type="entry name" value="sensory_box"/>
    <property type="match status" value="2"/>
</dbReference>
<evidence type="ECO:0000259" key="1">
    <source>
        <dbReference type="PROSITE" id="PS50113"/>
    </source>
</evidence>
<dbReference type="InterPro" id="IPR000700">
    <property type="entry name" value="PAS-assoc_C"/>
</dbReference>
<dbReference type="Pfam" id="PF01590">
    <property type="entry name" value="GAF"/>
    <property type="match status" value="1"/>
</dbReference>
<dbReference type="InterPro" id="IPR013655">
    <property type="entry name" value="PAS_fold_3"/>
</dbReference>
<organism evidence="2">
    <name type="scientific">uncultured Microvirga sp</name>
    <dbReference type="NCBI Taxonomy" id="412392"/>
    <lineage>
        <taxon>Bacteria</taxon>
        <taxon>Pseudomonadati</taxon>
        <taxon>Pseudomonadota</taxon>
        <taxon>Alphaproteobacteria</taxon>
        <taxon>Hyphomicrobiales</taxon>
        <taxon>Methylobacteriaceae</taxon>
        <taxon>Microvirga</taxon>
        <taxon>environmental samples</taxon>
    </lineage>
</organism>